<feature type="region of interest" description="Disordered" evidence="1">
    <location>
        <begin position="61"/>
        <end position="142"/>
    </location>
</feature>
<dbReference type="KEGG" id="bse:Bsel_3056"/>
<reference evidence="2" key="1">
    <citation type="submission" date="2009-10" db="EMBL/GenBank/DDBJ databases">
        <title>Complete sequence of Bacillus selenitireducens MLS10.</title>
        <authorList>
            <consortium name="US DOE Joint Genome Institute"/>
            <person name="Lucas S."/>
            <person name="Copeland A."/>
            <person name="Lapidus A."/>
            <person name="Glavina del Rio T."/>
            <person name="Dalin E."/>
            <person name="Tice H."/>
            <person name="Bruce D."/>
            <person name="Goodwin L."/>
            <person name="Pitluck S."/>
            <person name="Sims D."/>
            <person name="Brettin T."/>
            <person name="Detter J.C."/>
            <person name="Han C."/>
            <person name="Larimer F."/>
            <person name="Land M."/>
            <person name="Hauser L."/>
            <person name="Kyrpides N."/>
            <person name="Ovchinnikova G."/>
            <person name="Stolz J."/>
        </authorList>
    </citation>
    <scope>NUCLEOTIDE SEQUENCE [LARGE SCALE GENOMIC DNA]</scope>
    <source>
        <strain evidence="2">MLS10</strain>
    </source>
</reference>
<dbReference type="EMBL" id="CP001791">
    <property type="protein sequence ID" value="ADI00538.1"/>
    <property type="molecule type" value="Genomic_DNA"/>
</dbReference>
<name>D6Y036_BACIE</name>
<dbReference type="AlphaFoldDB" id="D6Y036"/>
<keyword evidence="3" id="KW-1185">Reference proteome</keyword>
<sequence>MIKKVSIAGFLVAAVVMIVFGQSYWNDQVERTAAEALEYSQNGDSRASSYLHVRDGFMDLDVGDSERGNAADGDADSDENGNNSGSVSGGSSSGDDGNDADGAGSSDGSSSSGTSGDSGSSGSSGSSGTASSSGGSSSSSLSAQEIVDTYFRQFERLQRQEVDRVNRVLREAESDFAKARSGNHSKSEDELRTKYLNEMQRMESQADARFKEISSELKTALDEHGHDTSKASEFEAVYEAEKESRRLDAVQAIFR</sequence>
<proteinExistence type="predicted"/>
<accession>D6Y036</accession>
<dbReference type="OrthoDB" id="2974151at2"/>
<gene>
    <name evidence="2" type="ordered locus">Bsel_3056</name>
</gene>
<protein>
    <submittedName>
        <fullName evidence="2">Uncharacterized protein</fullName>
    </submittedName>
</protein>
<dbReference type="STRING" id="439292.Bsel_3056"/>
<evidence type="ECO:0000313" key="3">
    <source>
        <dbReference type="Proteomes" id="UP000000271"/>
    </source>
</evidence>
<organism evidence="2 3">
    <name type="scientific">Bacillus selenitireducens (strain ATCC 700615 / DSM 15326 / MLS10)</name>
    <dbReference type="NCBI Taxonomy" id="439292"/>
    <lineage>
        <taxon>Bacteria</taxon>
        <taxon>Bacillati</taxon>
        <taxon>Bacillota</taxon>
        <taxon>Bacilli</taxon>
        <taxon>Bacillales</taxon>
        <taxon>Bacillaceae</taxon>
        <taxon>Salisediminibacterium</taxon>
    </lineage>
</organism>
<dbReference type="Proteomes" id="UP000000271">
    <property type="component" value="Chromosome"/>
</dbReference>
<dbReference type="RefSeq" id="WP_013173942.1">
    <property type="nucleotide sequence ID" value="NC_014219.1"/>
</dbReference>
<evidence type="ECO:0000313" key="2">
    <source>
        <dbReference type="EMBL" id="ADI00538.1"/>
    </source>
</evidence>
<dbReference type="HOGENOM" id="CLU_1088418_0_0_9"/>
<feature type="compositionally biased region" description="Low complexity" evidence="1">
    <location>
        <begin position="93"/>
        <end position="140"/>
    </location>
</feature>
<evidence type="ECO:0000256" key="1">
    <source>
        <dbReference type="SAM" id="MobiDB-lite"/>
    </source>
</evidence>